<accession>R8BGZ7</accession>
<dbReference type="GeneID" id="19326550"/>
<dbReference type="AlphaFoldDB" id="R8BGZ7"/>
<feature type="region of interest" description="Disordered" evidence="1">
    <location>
        <begin position="83"/>
        <end position="203"/>
    </location>
</feature>
<feature type="compositionally biased region" description="Acidic residues" evidence="1">
    <location>
        <begin position="106"/>
        <end position="116"/>
    </location>
</feature>
<reference evidence="3" key="1">
    <citation type="journal article" date="2013" name="Genome Announc.">
        <title>Draft genome sequence of the ascomycete Phaeoacremonium aleophilum strain UCR-PA7, a causal agent of the esca disease complex in grapevines.</title>
        <authorList>
            <person name="Blanco-Ulate B."/>
            <person name="Rolshausen P."/>
            <person name="Cantu D."/>
        </authorList>
    </citation>
    <scope>NUCLEOTIDE SEQUENCE [LARGE SCALE GENOMIC DNA]</scope>
    <source>
        <strain evidence="3">UCR-PA7</strain>
    </source>
</reference>
<keyword evidence="3" id="KW-1185">Reference proteome</keyword>
<sequence length="407" mass="44927">MVGFRKYWLDEIEYVVARIDKGWPASQIPSYFIEHFNPLNAVRGGTQWTEENFGANQIKYIKGKYWNTPEFWPLPDVPAWDEATMHRGPRPPAGGGLAPSGLPTGNEDDDLEEDVLEQTPRPRRSATNRRAVAAPVTPKNGTPNPWATPKTGSSGLSMQNPFAKMPDMPGIKQEDQGDGPDFTTLPRFRQGRNERASVDQSSTQRFYSGGLRYQSANHDTLPYSTSSSIGFTTPIGFITNSPGPSLFSGAAGLQQASAGYGSGFSKLMPRLRYDHRVNKDLDTVTHPISEFRDPNEGPMGPNIRRRGRQGVGNMDDGAVFGYVDPQLHSQTAAYDVHFSGAYANAATAQPDDRWFTRPSNGRRVSGTLHDDLNGGVSSPDDFMSSFLDDQDPENDYLEAMDARPDHH</sequence>
<feature type="region of interest" description="Disordered" evidence="1">
    <location>
        <begin position="351"/>
        <end position="407"/>
    </location>
</feature>
<protein>
    <submittedName>
        <fullName evidence="2">Uncharacterized protein</fullName>
    </submittedName>
</protein>
<feature type="compositionally biased region" description="Acidic residues" evidence="1">
    <location>
        <begin position="388"/>
        <end position="398"/>
    </location>
</feature>
<evidence type="ECO:0000256" key="1">
    <source>
        <dbReference type="SAM" id="MobiDB-lite"/>
    </source>
</evidence>
<dbReference type="HOGENOM" id="CLU_676498_0_0_1"/>
<organism evidence="2 3">
    <name type="scientific">Phaeoacremonium minimum (strain UCR-PA7)</name>
    <name type="common">Esca disease fungus</name>
    <name type="synonym">Togninia minima</name>
    <dbReference type="NCBI Taxonomy" id="1286976"/>
    <lineage>
        <taxon>Eukaryota</taxon>
        <taxon>Fungi</taxon>
        <taxon>Dikarya</taxon>
        <taxon>Ascomycota</taxon>
        <taxon>Pezizomycotina</taxon>
        <taxon>Sordariomycetes</taxon>
        <taxon>Sordariomycetidae</taxon>
        <taxon>Togniniales</taxon>
        <taxon>Togniniaceae</taxon>
        <taxon>Phaeoacremonium</taxon>
    </lineage>
</organism>
<gene>
    <name evidence="2" type="ORF">UCRPA7_5944</name>
</gene>
<dbReference type="KEGG" id="tmn:UCRPA7_5944"/>
<feature type="compositionally biased region" description="Polar residues" evidence="1">
    <location>
        <begin position="139"/>
        <end position="160"/>
    </location>
</feature>
<dbReference type="EMBL" id="KB933210">
    <property type="protein sequence ID" value="EON98586.1"/>
    <property type="molecule type" value="Genomic_DNA"/>
</dbReference>
<evidence type="ECO:0000313" key="2">
    <source>
        <dbReference type="EMBL" id="EON98586.1"/>
    </source>
</evidence>
<name>R8BGZ7_PHAM7</name>
<dbReference type="RefSeq" id="XP_007916678.1">
    <property type="nucleotide sequence ID" value="XM_007918487.1"/>
</dbReference>
<proteinExistence type="predicted"/>
<dbReference type="Proteomes" id="UP000014074">
    <property type="component" value="Unassembled WGS sequence"/>
</dbReference>
<evidence type="ECO:0000313" key="3">
    <source>
        <dbReference type="Proteomes" id="UP000014074"/>
    </source>
</evidence>